<dbReference type="InterPro" id="IPR025662">
    <property type="entry name" value="Sigma_54_int_dom_ATP-bd_1"/>
</dbReference>
<evidence type="ECO:0000313" key="10">
    <source>
        <dbReference type="Proteomes" id="UP001057498"/>
    </source>
</evidence>
<evidence type="ECO:0000256" key="1">
    <source>
        <dbReference type="ARBA" id="ARBA00022741"/>
    </source>
</evidence>
<dbReference type="Pfam" id="PF02954">
    <property type="entry name" value="HTH_8"/>
    <property type="match status" value="1"/>
</dbReference>
<dbReference type="InterPro" id="IPR001789">
    <property type="entry name" value="Sig_transdc_resp-reg_receiver"/>
</dbReference>
<dbReference type="SMART" id="SM00382">
    <property type="entry name" value="AAA"/>
    <property type="match status" value="1"/>
</dbReference>
<evidence type="ECO:0000256" key="2">
    <source>
        <dbReference type="ARBA" id="ARBA00022840"/>
    </source>
</evidence>
<feature type="modified residue" description="4-aspartylphosphate" evidence="5">
    <location>
        <position position="55"/>
    </location>
</feature>
<protein>
    <submittedName>
        <fullName evidence="9">Sigma-54-dependent Fis family transcriptional regulator</fullName>
    </submittedName>
</protein>
<dbReference type="InterPro" id="IPR027417">
    <property type="entry name" value="P-loop_NTPase"/>
</dbReference>
<dbReference type="PANTHER" id="PTHR32071">
    <property type="entry name" value="TRANSCRIPTIONAL REGULATORY PROTEIN"/>
    <property type="match status" value="1"/>
</dbReference>
<dbReference type="EMBL" id="AP025730">
    <property type="protein sequence ID" value="BDI03873.1"/>
    <property type="molecule type" value="Genomic_DNA"/>
</dbReference>
<keyword evidence="1" id="KW-0547">Nucleotide-binding</keyword>
<sequence length="461" mass="49481">MNRALTVLLIEDDLPMQLGCQQALQLAGLAVRAVDRAEAALPLLAAGFPGIVVTDMRLPGADGLSLVRHCQAMEPELPVIMITGHGDVSLAVEAMRSGAYDFIPKPFSSDALVEVVRRAMDKRALTLEVIALREALARQDGEASRLVGRSPQMVALRALVQRVANSAVDVLIRGETGTGKELVAQALHGLSGRRSAPLVALNCGGLPDSLLDSELFGHEAGAFTGAAKRRVGKIEHAHRGTLFLDEVESMPLGVQVKLLRVLQDRVIERLGSNQRVPVDCRVVAATKDDLAQRARQGSFRSDLYYRLNVVTIDLPPLRERREDIPLLLEHFCLLAASRFGLPAPGVGEAQRRRLMAHDWPGNVRELRNVADCLVLGVPSEVLGPTGGAEVATTGLSLAERVDEFERSLIREALKREGGHLGRSAAALRVPKTTLADKLRKHGLQAGRGSEGGNASEDGAPA</sequence>
<dbReference type="Gene3D" id="3.40.50.2300">
    <property type="match status" value="1"/>
</dbReference>
<feature type="region of interest" description="Disordered" evidence="6">
    <location>
        <begin position="439"/>
        <end position="461"/>
    </location>
</feature>
<dbReference type="PANTHER" id="PTHR32071:SF57">
    <property type="entry name" value="C4-DICARBOXYLATE TRANSPORT TRANSCRIPTIONAL REGULATORY PROTEIN DCTD"/>
    <property type="match status" value="1"/>
</dbReference>
<dbReference type="Proteomes" id="UP001057498">
    <property type="component" value="Chromosome"/>
</dbReference>
<proteinExistence type="predicted"/>
<dbReference type="InterPro" id="IPR058031">
    <property type="entry name" value="AAA_lid_NorR"/>
</dbReference>
<dbReference type="SUPFAM" id="SSF52540">
    <property type="entry name" value="P-loop containing nucleoside triphosphate hydrolases"/>
    <property type="match status" value="1"/>
</dbReference>
<dbReference type="PROSITE" id="PS00675">
    <property type="entry name" value="SIGMA54_INTERACT_1"/>
    <property type="match status" value="1"/>
</dbReference>
<dbReference type="Gene3D" id="1.10.10.60">
    <property type="entry name" value="Homeodomain-like"/>
    <property type="match status" value="1"/>
</dbReference>
<dbReference type="Gene3D" id="3.40.50.300">
    <property type="entry name" value="P-loop containing nucleotide triphosphate hydrolases"/>
    <property type="match status" value="1"/>
</dbReference>
<feature type="domain" description="Sigma-54 factor interaction" evidence="7">
    <location>
        <begin position="146"/>
        <end position="375"/>
    </location>
</feature>
<dbReference type="RefSeq" id="WP_251972122.1">
    <property type="nucleotide sequence ID" value="NZ_AP025730.1"/>
</dbReference>
<evidence type="ECO:0000313" key="9">
    <source>
        <dbReference type="EMBL" id="BDI03873.1"/>
    </source>
</evidence>
<dbReference type="SUPFAM" id="SSF46689">
    <property type="entry name" value="Homeodomain-like"/>
    <property type="match status" value="1"/>
</dbReference>
<organism evidence="9 10">
    <name type="scientific">Sphaerotilus microaerophilus</name>
    <dbReference type="NCBI Taxonomy" id="2914710"/>
    <lineage>
        <taxon>Bacteria</taxon>
        <taxon>Pseudomonadati</taxon>
        <taxon>Pseudomonadota</taxon>
        <taxon>Betaproteobacteria</taxon>
        <taxon>Burkholderiales</taxon>
        <taxon>Sphaerotilaceae</taxon>
        <taxon>Sphaerotilus</taxon>
    </lineage>
</organism>
<accession>A0ABN6PJD1</accession>
<evidence type="ECO:0000259" key="8">
    <source>
        <dbReference type="PROSITE" id="PS50110"/>
    </source>
</evidence>
<dbReference type="InterPro" id="IPR009057">
    <property type="entry name" value="Homeodomain-like_sf"/>
</dbReference>
<keyword evidence="4" id="KW-0804">Transcription</keyword>
<dbReference type="Pfam" id="PF00072">
    <property type="entry name" value="Response_reg"/>
    <property type="match status" value="1"/>
</dbReference>
<dbReference type="PRINTS" id="PR01590">
    <property type="entry name" value="HTHFIS"/>
</dbReference>
<dbReference type="InterPro" id="IPR002197">
    <property type="entry name" value="HTH_Fis"/>
</dbReference>
<keyword evidence="2" id="KW-0067">ATP-binding</keyword>
<dbReference type="InterPro" id="IPR003593">
    <property type="entry name" value="AAA+_ATPase"/>
</dbReference>
<dbReference type="SUPFAM" id="SSF52172">
    <property type="entry name" value="CheY-like"/>
    <property type="match status" value="1"/>
</dbReference>
<dbReference type="PROSITE" id="PS50045">
    <property type="entry name" value="SIGMA54_INTERACT_4"/>
    <property type="match status" value="1"/>
</dbReference>
<dbReference type="InterPro" id="IPR011006">
    <property type="entry name" value="CheY-like_superfamily"/>
</dbReference>
<dbReference type="Pfam" id="PF25601">
    <property type="entry name" value="AAA_lid_14"/>
    <property type="match status" value="1"/>
</dbReference>
<dbReference type="InterPro" id="IPR002078">
    <property type="entry name" value="Sigma_54_int"/>
</dbReference>
<dbReference type="InterPro" id="IPR025944">
    <property type="entry name" value="Sigma_54_int_dom_CS"/>
</dbReference>
<keyword evidence="10" id="KW-1185">Reference proteome</keyword>
<dbReference type="PROSITE" id="PS50110">
    <property type="entry name" value="RESPONSE_REGULATORY"/>
    <property type="match status" value="1"/>
</dbReference>
<name>A0ABN6PJD1_9BURK</name>
<keyword evidence="3" id="KW-0805">Transcription regulation</keyword>
<reference evidence="9" key="1">
    <citation type="submission" date="2022-04" db="EMBL/GenBank/DDBJ databases">
        <title>Whole genome sequence of Sphaerotilus sp. FB-5.</title>
        <authorList>
            <person name="Takeda M."/>
            <person name="Narihara S."/>
            <person name="Akimoto M."/>
            <person name="Akimoto R."/>
            <person name="Nishiyashiki S."/>
            <person name="Murakami T."/>
        </authorList>
    </citation>
    <scope>NUCLEOTIDE SEQUENCE</scope>
    <source>
        <strain evidence="9">FB-5</strain>
    </source>
</reference>
<evidence type="ECO:0000256" key="4">
    <source>
        <dbReference type="ARBA" id="ARBA00023163"/>
    </source>
</evidence>
<dbReference type="SMART" id="SM00448">
    <property type="entry name" value="REC"/>
    <property type="match status" value="1"/>
</dbReference>
<evidence type="ECO:0000256" key="5">
    <source>
        <dbReference type="PROSITE-ProRule" id="PRU00169"/>
    </source>
</evidence>
<dbReference type="PROSITE" id="PS00688">
    <property type="entry name" value="SIGMA54_INTERACT_3"/>
    <property type="match status" value="1"/>
</dbReference>
<evidence type="ECO:0000256" key="3">
    <source>
        <dbReference type="ARBA" id="ARBA00023015"/>
    </source>
</evidence>
<keyword evidence="5" id="KW-0597">Phosphoprotein</keyword>
<dbReference type="CDD" id="cd00009">
    <property type="entry name" value="AAA"/>
    <property type="match status" value="1"/>
</dbReference>
<dbReference type="Pfam" id="PF00158">
    <property type="entry name" value="Sigma54_activat"/>
    <property type="match status" value="1"/>
</dbReference>
<evidence type="ECO:0000259" key="7">
    <source>
        <dbReference type="PROSITE" id="PS50045"/>
    </source>
</evidence>
<feature type="domain" description="Response regulatory" evidence="8">
    <location>
        <begin position="6"/>
        <end position="120"/>
    </location>
</feature>
<gene>
    <name evidence="9" type="ORF">CATMQ487_08430</name>
</gene>
<dbReference type="Gene3D" id="1.10.8.60">
    <property type="match status" value="1"/>
</dbReference>
<evidence type="ECO:0000256" key="6">
    <source>
        <dbReference type="SAM" id="MobiDB-lite"/>
    </source>
</evidence>